<accession>A0A1T5AMT1</accession>
<dbReference type="PANTHER" id="PTHR35803">
    <property type="entry name" value="GLUCAN 1,4-ALPHA-GLUCOSIDASE SUSB-RELATED"/>
    <property type="match status" value="1"/>
</dbReference>
<dbReference type="InterPro" id="IPR029486">
    <property type="entry name" value="GH97_N"/>
</dbReference>
<dbReference type="Pfam" id="PF14509">
    <property type="entry name" value="GH97_C"/>
    <property type="match status" value="1"/>
</dbReference>
<dbReference type="GO" id="GO:0030246">
    <property type="term" value="F:carbohydrate binding"/>
    <property type="evidence" value="ECO:0007669"/>
    <property type="project" value="InterPro"/>
</dbReference>
<evidence type="ECO:0000259" key="6">
    <source>
        <dbReference type="Pfam" id="PF14509"/>
    </source>
</evidence>
<dbReference type="RefSeq" id="WP_079556086.1">
    <property type="nucleotide sequence ID" value="NZ_CP021904.1"/>
</dbReference>
<dbReference type="InterPro" id="IPR013785">
    <property type="entry name" value="Aldolase_TIM"/>
</dbReference>
<dbReference type="EMBL" id="FUYV01000001">
    <property type="protein sequence ID" value="SKB35913.1"/>
    <property type="molecule type" value="Genomic_DNA"/>
</dbReference>
<dbReference type="Proteomes" id="UP000191055">
    <property type="component" value="Unassembled WGS sequence"/>
</dbReference>
<dbReference type="AlphaFoldDB" id="A0A1T5AMT1"/>
<sequence length="665" mass="76704">MKRLFFISFFMGLLLNACSDKDVATVSSPDRNVQVKFELVDGEPFYSVIYNGRKAIEPSAMGFILRDQAPLKDNFKIVDARLSSHDEVWEQVWGEKQFIRDHHNELWIDIQEDGGEERMMSIVFRVFDNGVAFRYIIPEQEHIGEFVIMDELTEFAMTGDHKAWWIGAYQEHRYEYLYEETPISRMDTVHTPVTFQTNDGMYISLHEAALVDYASYTVAPLGNNRLKTDLVPWADGTKVKTQSPMQTPWRTIQLAEKPGDLITNYMVLNLNEPNKLDDLSYIEPNKYMGIWWSLHIGKRTFWLGPIHGATTENAKYYIDFASKHGIPRLLIEGWNPGWTMEWYLDAMHEFVFTETVPGFDLTEVVNYGNERGVKIVGYHETGSNLINYLEQIDEGFQLYKDHGINDIKIGQVGTRLNMKEWHHGQFGVNYYAYVVQKAHEYQLAINFHEPIKPTGLRRTYPNIMTAEGIRGQEYNAWSEGNPPNHYTIFPFTRALAGPIDYTPGIFDVMIKYREGRRVHTTVAKQLALYVLIHSPIQMLADLPENYDGHPAFQFLLDVPVDWYDTQVIDAEIGGHITKVRRDRHSEEWYLGSVTNEKAREFNYQLSFLDEGRTYLAQIYADGEGADWETNPEPVAISEMEVDSNTIFNIKLAAGGGKAVRFVPLN</sequence>
<feature type="domain" description="Glycosyl-hydrolase 97 N-terminal" evidence="5">
    <location>
        <begin position="26"/>
        <end position="273"/>
    </location>
</feature>
<dbReference type="KEGG" id="asx:CDL62_05640"/>
<keyword evidence="3" id="KW-0106">Calcium</keyword>
<name>A0A1T5AMT1_9BACT</name>
<evidence type="ECO:0000313" key="7">
    <source>
        <dbReference type="EMBL" id="SKB35913.1"/>
    </source>
</evidence>
<reference evidence="7 8" key="1">
    <citation type="submission" date="2017-02" db="EMBL/GenBank/DDBJ databases">
        <authorList>
            <person name="Peterson S.W."/>
        </authorList>
    </citation>
    <scope>NUCLEOTIDE SEQUENCE [LARGE SCALE GENOMIC DNA]</scope>
    <source>
        <strain evidence="7 8">DSM 24412</strain>
    </source>
</reference>
<dbReference type="STRING" id="889453.SAMN03080601_00312"/>
<organism evidence="7 8">
    <name type="scientific">Alkalitalea saponilacus</name>
    <dbReference type="NCBI Taxonomy" id="889453"/>
    <lineage>
        <taxon>Bacteria</taxon>
        <taxon>Pseudomonadati</taxon>
        <taxon>Bacteroidota</taxon>
        <taxon>Bacteroidia</taxon>
        <taxon>Marinilabiliales</taxon>
        <taxon>Marinilabiliaceae</taxon>
        <taxon>Alkalitalea</taxon>
    </lineage>
</organism>
<dbReference type="Gene3D" id="3.20.20.70">
    <property type="entry name" value="Aldolase class I"/>
    <property type="match status" value="1"/>
</dbReference>
<dbReference type="InterPro" id="IPR022272">
    <property type="entry name" value="Lipocalin_CS"/>
</dbReference>
<evidence type="ECO:0000256" key="3">
    <source>
        <dbReference type="ARBA" id="ARBA00022837"/>
    </source>
</evidence>
<protein>
    <submittedName>
        <fullName evidence="7">Alpha-glucosidase</fullName>
    </submittedName>
</protein>
<comment type="cofactor">
    <cofactor evidence="1">
        <name>Ca(2+)</name>
        <dbReference type="ChEBI" id="CHEBI:29108"/>
    </cofactor>
</comment>
<dbReference type="PROSITE" id="PS00213">
    <property type="entry name" value="LIPOCALIN"/>
    <property type="match status" value="1"/>
</dbReference>
<proteinExistence type="predicted"/>
<dbReference type="InterPro" id="IPR017853">
    <property type="entry name" value="GH"/>
</dbReference>
<dbReference type="Pfam" id="PF14508">
    <property type="entry name" value="GH97_N"/>
    <property type="match status" value="1"/>
</dbReference>
<dbReference type="Pfam" id="PF10566">
    <property type="entry name" value="Glyco_hydro_97"/>
    <property type="match status" value="1"/>
</dbReference>
<feature type="domain" description="Glycosyl-hydrolase 97 catalytic" evidence="4">
    <location>
        <begin position="291"/>
        <end position="469"/>
    </location>
</feature>
<dbReference type="InterPro" id="IPR052720">
    <property type="entry name" value="Glycosyl_hydrolase_97"/>
</dbReference>
<dbReference type="PANTHER" id="PTHR35803:SF1">
    <property type="entry name" value="GLUCAN 1,4-ALPHA-GLUCOSIDASE SUSB"/>
    <property type="match status" value="1"/>
</dbReference>
<evidence type="ECO:0000313" key="8">
    <source>
        <dbReference type="Proteomes" id="UP000191055"/>
    </source>
</evidence>
<dbReference type="InterPro" id="IPR019563">
    <property type="entry name" value="GH97_catalytic"/>
</dbReference>
<evidence type="ECO:0000259" key="4">
    <source>
        <dbReference type="Pfam" id="PF10566"/>
    </source>
</evidence>
<evidence type="ECO:0000259" key="5">
    <source>
        <dbReference type="Pfam" id="PF14508"/>
    </source>
</evidence>
<evidence type="ECO:0000256" key="2">
    <source>
        <dbReference type="ARBA" id="ARBA00011245"/>
    </source>
</evidence>
<dbReference type="InterPro" id="IPR014718">
    <property type="entry name" value="GH-type_carb-bd"/>
</dbReference>
<dbReference type="InterPro" id="IPR029483">
    <property type="entry name" value="GH97_C"/>
</dbReference>
<dbReference type="Gene3D" id="2.70.98.10">
    <property type="match status" value="1"/>
</dbReference>
<feature type="domain" description="Glycosyl-hydrolase 97 C-terminal oligomerisation" evidence="6">
    <location>
        <begin position="561"/>
        <end position="661"/>
    </location>
</feature>
<dbReference type="SUPFAM" id="SSF51445">
    <property type="entry name" value="(Trans)glycosidases"/>
    <property type="match status" value="1"/>
</dbReference>
<keyword evidence="8" id="KW-1185">Reference proteome</keyword>
<dbReference type="OrthoDB" id="1109141at2"/>
<comment type="subunit">
    <text evidence="2">Monomer.</text>
</comment>
<evidence type="ECO:0000256" key="1">
    <source>
        <dbReference type="ARBA" id="ARBA00001913"/>
    </source>
</evidence>
<gene>
    <name evidence="7" type="ORF">SAMN03080601_00312</name>
</gene>